<gene>
    <name evidence="7" type="ORF">EVA_06596</name>
</gene>
<feature type="transmembrane region" description="Helical" evidence="6">
    <location>
        <begin position="123"/>
        <end position="145"/>
    </location>
</feature>
<dbReference type="AlphaFoldDB" id="J9GX70"/>
<feature type="transmembrane region" description="Helical" evidence="6">
    <location>
        <begin position="364"/>
        <end position="386"/>
    </location>
</feature>
<comment type="subcellular location">
    <subcellularLocation>
        <location evidence="1">Cell inner membrane</location>
        <topology evidence="1">Multi-pass membrane protein</topology>
    </subcellularLocation>
</comment>
<dbReference type="Pfam" id="PF06965">
    <property type="entry name" value="Na_H_antiport_1"/>
    <property type="match status" value="1"/>
</dbReference>
<feature type="transmembrane region" description="Helical" evidence="6">
    <location>
        <begin position="91"/>
        <end position="111"/>
    </location>
</feature>
<dbReference type="InterPro" id="IPR023171">
    <property type="entry name" value="Na/H_antiporter_dom_sf"/>
</dbReference>
<dbReference type="InterPro" id="IPR004670">
    <property type="entry name" value="NhaA"/>
</dbReference>
<dbReference type="GO" id="GO:0005886">
    <property type="term" value="C:plasma membrane"/>
    <property type="evidence" value="ECO:0007669"/>
    <property type="project" value="UniProtKB-SubCell"/>
</dbReference>
<accession>J9GX70</accession>
<sequence>MAIGYSENGLTDKNENDTMEKRNFLHLNSSFLHATHYHINGGMLLMGVVVVAMLVANSPWGPAYAEFWTHEVRLQVGNFNLFSHNGHPMDLMTFINDALMAVFFFSVGLEIKREVLVGELSTLRKALLPIIAACGGMLVPVLIFYSLTKGTPAENGLAIPMATDIAFSLGVLSLFGRRVPICLKVFLTAFAVVDDIGGILVIALFYSSHLAAEYLLASLGVLLVLCAGNYLQVRNRWFYITFGIVLWYLFLQSGVHATIAGVIVAFTVPATPYYKIGSYINQIKENIAIFPVNREERVILDKVQINVLKQIESASDHVISPLQSLEDSLHGVVNYIILPLFAFANAGIALVGEGGSIEVGLPTWAVMAGLVVGKFVGIYLFTWLVIKLGFAHLLKGMTWVNLMGICLLGGIGFTVSLFMANLSFGEAPELLTQAKMGVLLGTLLAGILAYIVLSFTLPKENVQEA</sequence>
<evidence type="ECO:0000256" key="3">
    <source>
        <dbReference type="ARBA" id="ARBA00022692"/>
    </source>
</evidence>
<feature type="transmembrane region" description="Helical" evidence="6">
    <location>
        <begin position="214"/>
        <end position="233"/>
    </location>
</feature>
<evidence type="ECO:0000256" key="2">
    <source>
        <dbReference type="ARBA" id="ARBA00022475"/>
    </source>
</evidence>
<feature type="transmembrane region" description="Helical" evidence="6">
    <location>
        <begin position="332"/>
        <end position="352"/>
    </location>
</feature>
<feature type="transmembrane region" description="Helical" evidence="6">
    <location>
        <begin position="398"/>
        <end position="424"/>
    </location>
</feature>
<comment type="caution">
    <text evidence="7">The sequence shown here is derived from an EMBL/GenBank/DDBJ whole genome shotgun (WGS) entry which is preliminary data.</text>
</comment>
<dbReference type="HAMAP" id="MF_01844">
    <property type="entry name" value="NhaA"/>
    <property type="match status" value="1"/>
</dbReference>
<dbReference type="Gene3D" id="1.20.1530.10">
    <property type="entry name" value="Na+/H+ antiporter like domain"/>
    <property type="match status" value="1"/>
</dbReference>
<dbReference type="PANTHER" id="PTHR30341">
    <property type="entry name" value="SODIUM ION/PROTON ANTIPORTER NHAA-RELATED"/>
    <property type="match status" value="1"/>
</dbReference>
<name>J9GX70_9ZZZZ</name>
<feature type="transmembrane region" description="Helical" evidence="6">
    <location>
        <begin position="157"/>
        <end position="175"/>
    </location>
</feature>
<feature type="transmembrane region" description="Helical" evidence="6">
    <location>
        <begin position="245"/>
        <end position="268"/>
    </location>
</feature>
<keyword evidence="4 6" id="KW-1133">Transmembrane helix</keyword>
<keyword evidence="2" id="KW-1003">Cell membrane</keyword>
<feature type="transmembrane region" description="Helical" evidence="6">
    <location>
        <begin position="187"/>
        <end position="208"/>
    </location>
</feature>
<evidence type="ECO:0000256" key="1">
    <source>
        <dbReference type="ARBA" id="ARBA00004429"/>
    </source>
</evidence>
<evidence type="ECO:0000256" key="5">
    <source>
        <dbReference type="ARBA" id="ARBA00023136"/>
    </source>
</evidence>
<dbReference type="EMBL" id="AMCI01001515">
    <property type="protein sequence ID" value="EJX05300.1"/>
    <property type="molecule type" value="Genomic_DNA"/>
</dbReference>
<dbReference type="NCBIfam" id="TIGR00773">
    <property type="entry name" value="NhaA"/>
    <property type="match status" value="1"/>
</dbReference>
<dbReference type="PANTHER" id="PTHR30341:SF0">
    <property type="entry name" value="NA(+)_H(+) ANTIPORTER NHAA"/>
    <property type="match status" value="1"/>
</dbReference>
<protein>
    <submittedName>
        <fullName evidence="7">Na+/H+ antiporter NhaA</fullName>
    </submittedName>
</protein>
<keyword evidence="3 6" id="KW-0812">Transmembrane</keyword>
<evidence type="ECO:0000256" key="6">
    <source>
        <dbReference type="SAM" id="Phobius"/>
    </source>
</evidence>
<keyword evidence="5 6" id="KW-0472">Membrane</keyword>
<reference evidence="7" key="1">
    <citation type="journal article" date="2012" name="PLoS ONE">
        <title>Gene sets for utilization of primary and secondary nutrition supplies in the distal gut of endangered iberian lynx.</title>
        <authorList>
            <person name="Alcaide M."/>
            <person name="Messina E."/>
            <person name="Richter M."/>
            <person name="Bargiela R."/>
            <person name="Peplies J."/>
            <person name="Huws S.A."/>
            <person name="Newbold C.J."/>
            <person name="Golyshin P.N."/>
            <person name="Simon M.A."/>
            <person name="Lopez G."/>
            <person name="Yakimov M.M."/>
            <person name="Ferrer M."/>
        </authorList>
    </citation>
    <scope>NUCLEOTIDE SEQUENCE</scope>
</reference>
<evidence type="ECO:0000313" key="7">
    <source>
        <dbReference type="EMBL" id="EJX05300.1"/>
    </source>
</evidence>
<dbReference type="GO" id="GO:0006885">
    <property type="term" value="P:regulation of pH"/>
    <property type="evidence" value="ECO:0007669"/>
    <property type="project" value="InterPro"/>
</dbReference>
<feature type="transmembrane region" description="Helical" evidence="6">
    <location>
        <begin position="37"/>
        <end position="56"/>
    </location>
</feature>
<dbReference type="GO" id="GO:0015385">
    <property type="term" value="F:sodium:proton antiporter activity"/>
    <property type="evidence" value="ECO:0007669"/>
    <property type="project" value="TreeGrafter"/>
</dbReference>
<proteinExistence type="inferred from homology"/>
<feature type="transmembrane region" description="Helical" evidence="6">
    <location>
        <begin position="436"/>
        <end position="457"/>
    </location>
</feature>
<organism evidence="7">
    <name type="scientific">gut metagenome</name>
    <dbReference type="NCBI Taxonomy" id="749906"/>
    <lineage>
        <taxon>unclassified sequences</taxon>
        <taxon>metagenomes</taxon>
        <taxon>organismal metagenomes</taxon>
    </lineage>
</organism>
<evidence type="ECO:0000256" key="4">
    <source>
        <dbReference type="ARBA" id="ARBA00022989"/>
    </source>
</evidence>